<dbReference type="InterPro" id="IPR006015">
    <property type="entry name" value="Universal_stress_UspA"/>
</dbReference>
<dbReference type="Proteomes" id="UP000013783">
    <property type="component" value="Unassembled WGS sequence"/>
</dbReference>
<dbReference type="PANTHER" id="PTHR46268">
    <property type="entry name" value="STRESS RESPONSE PROTEIN NHAX"/>
    <property type="match status" value="1"/>
</dbReference>
<comment type="caution">
    <text evidence="4">The sequence shown here is derived from an EMBL/GenBank/DDBJ whole genome shotgun (WGS) entry which is preliminary data.</text>
</comment>
<dbReference type="EMBL" id="ASWA01000003">
    <property type="protein sequence ID" value="EOT67014.1"/>
    <property type="molecule type" value="Genomic_DNA"/>
</dbReference>
<dbReference type="PANTHER" id="PTHR46268:SF6">
    <property type="entry name" value="UNIVERSAL STRESS PROTEIN UP12"/>
    <property type="match status" value="1"/>
</dbReference>
<dbReference type="Gene3D" id="3.40.50.620">
    <property type="entry name" value="HUPs"/>
    <property type="match status" value="1"/>
</dbReference>
<protein>
    <recommendedName>
        <fullName evidence="2">Universal stress protein</fullName>
    </recommendedName>
</protein>
<dbReference type="RefSeq" id="WP_010742151.1">
    <property type="nucleotide sequence ID" value="NZ_KB946251.1"/>
</dbReference>
<dbReference type="Proteomes" id="UP000014148">
    <property type="component" value="Unassembled WGS sequence"/>
</dbReference>
<evidence type="ECO:0000256" key="2">
    <source>
        <dbReference type="PIRNR" id="PIRNR006276"/>
    </source>
</evidence>
<evidence type="ECO:0000313" key="7">
    <source>
        <dbReference type="Proteomes" id="UP000014148"/>
    </source>
</evidence>
<comment type="subcellular location">
    <subcellularLocation>
        <location evidence="2">Cytoplasm</location>
    </subcellularLocation>
</comment>
<evidence type="ECO:0000313" key="5">
    <source>
        <dbReference type="EMBL" id="EOT67014.1"/>
    </source>
</evidence>
<keyword evidence="2" id="KW-0963">Cytoplasm</keyword>
<dbReference type="InterPro" id="IPR014729">
    <property type="entry name" value="Rossmann-like_a/b/a_fold"/>
</dbReference>
<feature type="domain" description="UspA" evidence="3">
    <location>
        <begin position="5"/>
        <end position="140"/>
    </location>
</feature>
<dbReference type="eggNOG" id="COG0589">
    <property type="taxonomic scope" value="Bacteria"/>
</dbReference>
<evidence type="ECO:0000313" key="4">
    <source>
        <dbReference type="EMBL" id="EOH75112.1"/>
    </source>
</evidence>
<dbReference type="PIRSF" id="PIRSF006276">
    <property type="entry name" value="UspA"/>
    <property type="match status" value="1"/>
</dbReference>
<comment type="similarity">
    <text evidence="1 2">Belongs to the universal stress protein A family.</text>
</comment>
<evidence type="ECO:0000256" key="1">
    <source>
        <dbReference type="ARBA" id="ARBA00008791"/>
    </source>
</evidence>
<dbReference type="CDD" id="cd00293">
    <property type="entry name" value="USP-like"/>
    <property type="match status" value="1"/>
</dbReference>
<dbReference type="AlphaFoldDB" id="R2NST5"/>
<dbReference type="PRINTS" id="PR01438">
    <property type="entry name" value="UNVRSLSTRESS"/>
</dbReference>
<name>R2NST5_9ENTE</name>
<sequence>MEAKYRFVLVAVDGSSQSKDAVHEAIAIAKRNEAELTMLTSIDISTISHAPLMAREVTSGLLIRAKDMLDDIAQDESTMKIEKKVSVGVAKHEIVNYAKDEDIDLIVMGATGKGAIERVLVGSTTAYVVNHAPCNVLVVR</sequence>
<dbReference type="SUPFAM" id="SSF52402">
    <property type="entry name" value="Adenine nucleotide alpha hydrolases-like"/>
    <property type="match status" value="1"/>
</dbReference>
<dbReference type="STRING" id="71451.RV07_GL000912"/>
<accession>R2NST5</accession>
<proteinExistence type="inferred from homology"/>
<dbReference type="GO" id="GO:0005737">
    <property type="term" value="C:cytoplasm"/>
    <property type="evidence" value="ECO:0007669"/>
    <property type="project" value="UniProtKB-SubCell"/>
</dbReference>
<evidence type="ECO:0000313" key="6">
    <source>
        <dbReference type="Proteomes" id="UP000013783"/>
    </source>
</evidence>
<keyword evidence="7" id="KW-1185">Reference proteome</keyword>
<reference evidence="4 6" key="1">
    <citation type="submission" date="2013-02" db="EMBL/GenBank/DDBJ databases">
        <title>The Genome Sequence of Enterococcus malodoratus ATCC_43197.</title>
        <authorList>
            <consortium name="The Broad Institute Genome Sequencing Platform"/>
            <consortium name="The Broad Institute Genome Sequencing Center for Infectious Disease"/>
            <person name="Earl A.M."/>
            <person name="Gilmore M.S."/>
            <person name="Lebreton F."/>
            <person name="Walker B."/>
            <person name="Young S.K."/>
            <person name="Zeng Q."/>
            <person name="Gargeya S."/>
            <person name="Fitzgerald M."/>
            <person name="Haas B."/>
            <person name="Abouelleil A."/>
            <person name="Alvarado L."/>
            <person name="Arachchi H.M."/>
            <person name="Berlin A.M."/>
            <person name="Chapman S.B."/>
            <person name="Dewar J."/>
            <person name="Goldberg J."/>
            <person name="Griggs A."/>
            <person name="Gujja S."/>
            <person name="Hansen M."/>
            <person name="Howarth C."/>
            <person name="Imamovic A."/>
            <person name="Larimer J."/>
            <person name="McCowan C."/>
            <person name="Murphy C."/>
            <person name="Neiman D."/>
            <person name="Pearson M."/>
            <person name="Priest M."/>
            <person name="Roberts A."/>
            <person name="Saif S."/>
            <person name="Shea T."/>
            <person name="Sisk P."/>
            <person name="Sykes S."/>
            <person name="Wortman J."/>
            <person name="Nusbaum C."/>
            <person name="Birren B."/>
        </authorList>
    </citation>
    <scope>NUCLEOTIDE SEQUENCE [LARGE SCALE GENOMIC DNA]</scope>
    <source>
        <strain evidence="4 6">ATCC 43197</strain>
    </source>
</reference>
<organism evidence="4 6">
    <name type="scientific">Enterococcus malodoratus ATCC 43197</name>
    <dbReference type="NCBI Taxonomy" id="1158601"/>
    <lineage>
        <taxon>Bacteria</taxon>
        <taxon>Bacillati</taxon>
        <taxon>Bacillota</taxon>
        <taxon>Bacilli</taxon>
        <taxon>Lactobacillales</taxon>
        <taxon>Enterococcaceae</taxon>
        <taxon>Enterococcus</taxon>
    </lineage>
</organism>
<dbReference type="PATRIC" id="fig|1158601.3.peg.3327"/>
<evidence type="ECO:0000259" key="3">
    <source>
        <dbReference type="Pfam" id="PF00582"/>
    </source>
</evidence>
<gene>
    <name evidence="5" type="ORF">I585_02535</name>
    <name evidence="4" type="ORF">UAI_03353</name>
</gene>
<dbReference type="InterPro" id="IPR006016">
    <property type="entry name" value="UspA"/>
</dbReference>
<dbReference type="Pfam" id="PF00582">
    <property type="entry name" value="Usp"/>
    <property type="match status" value="1"/>
</dbReference>
<reference evidence="5 7" key="2">
    <citation type="submission" date="2013-03" db="EMBL/GenBank/DDBJ databases">
        <title>The Genome Sequence of Enterococcus malodoratus ATCC_43197 (PacBio/Illumina hybrid assembly).</title>
        <authorList>
            <consortium name="The Broad Institute Genomics Platform"/>
            <consortium name="The Broad Institute Genome Sequencing Center for Infectious Disease"/>
            <person name="Earl A."/>
            <person name="Russ C."/>
            <person name="Gilmore M."/>
            <person name="Surin D."/>
            <person name="Walker B."/>
            <person name="Young S."/>
            <person name="Zeng Q."/>
            <person name="Gargeya S."/>
            <person name="Fitzgerald M."/>
            <person name="Haas B."/>
            <person name="Abouelleil A."/>
            <person name="Allen A.W."/>
            <person name="Alvarado L."/>
            <person name="Arachchi H.M."/>
            <person name="Berlin A.M."/>
            <person name="Chapman S.B."/>
            <person name="Gainer-Dewar J."/>
            <person name="Goldberg J."/>
            <person name="Griggs A."/>
            <person name="Gujja S."/>
            <person name="Hansen M."/>
            <person name="Howarth C."/>
            <person name="Imamovic A."/>
            <person name="Ireland A."/>
            <person name="Larimer J."/>
            <person name="McCowan C."/>
            <person name="Murphy C."/>
            <person name="Pearson M."/>
            <person name="Poon T.W."/>
            <person name="Priest M."/>
            <person name="Roberts A."/>
            <person name="Saif S."/>
            <person name="Shea T."/>
            <person name="Sisk P."/>
            <person name="Sykes S."/>
            <person name="Wortman J."/>
            <person name="Nusbaum C."/>
            <person name="Birren B."/>
        </authorList>
    </citation>
    <scope>NUCLEOTIDE SEQUENCE [LARGE SCALE GENOMIC DNA]</scope>
    <source>
        <strain evidence="5 7">ATCC 43197</strain>
    </source>
</reference>
<dbReference type="EMBL" id="AJAK01000021">
    <property type="protein sequence ID" value="EOH75112.1"/>
    <property type="molecule type" value="Genomic_DNA"/>
</dbReference>